<keyword evidence="8" id="KW-1185">Reference proteome</keyword>
<keyword evidence="4 5" id="KW-0472">Membrane</keyword>
<gene>
    <name evidence="7" type="ORF">C8P65_11726</name>
    <name evidence="6" type="ORF">CGC53_10975</name>
</gene>
<evidence type="ECO:0000256" key="5">
    <source>
        <dbReference type="SAM" id="Phobius"/>
    </source>
</evidence>
<proteinExistence type="predicted"/>
<evidence type="ECO:0000313" key="7">
    <source>
        <dbReference type="EMBL" id="PTX02605.1"/>
    </source>
</evidence>
<dbReference type="KEGG" id="clk:CGC53_10975"/>
<feature type="transmembrane region" description="Helical" evidence="5">
    <location>
        <begin position="6"/>
        <end position="25"/>
    </location>
</feature>
<dbReference type="RefSeq" id="WP_009392925.1">
    <property type="nucleotide sequence ID" value="NZ_CALIIH010000010.1"/>
</dbReference>
<evidence type="ECO:0000256" key="1">
    <source>
        <dbReference type="ARBA" id="ARBA00004141"/>
    </source>
</evidence>
<organism evidence="6 8">
    <name type="scientific">Capnocytophaga leadbetteri</name>
    <dbReference type="NCBI Taxonomy" id="327575"/>
    <lineage>
        <taxon>Bacteria</taxon>
        <taxon>Pseudomonadati</taxon>
        <taxon>Bacteroidota</taxon>
        <taxon>Flavobacteriia</taxon>
        <taxon>Flavobacteriales</taxon>
        <taxon>Flavobacteriaceae</taxon>
        <taxon>Capnocytophaga</taxon>
    </lineage>
</organism>
<reference evidence="7 9" key="3">
    <citation type="submission" date="2018-04" db="EMBL/GenBank/DDBJ databases">
        <title>Genomic Encyclopedia of Archaeal and Bacterial Type Strains, Phase II (KMG-II): from individual species to whole genera.</title>
        <authorList>
            <person name="Goeker M."/>
        </authorList>
    </citation>
    <scope>NUCLEOTIDE SEQUENCE [LARGE SCALE GENOMIC DNA]</scope>
    <source>
        <strain evidence="7 9">DSM 22902</strain>
    </source>
</reference>
<feature type="transmembrane region" description="Helical" evidence="5">
    <location>
        <begin position="205"/>
        <end position="230"/>
    </location>
</feature>
<feature type="transmembrane region" description="Helical" evidence="5">
    <location>
        <begin position="63"/>
        <end position="82"/>
    </location>
</feature>
<dbReference type="GeneID" id="84581439"/>
<dbReference type="PANTHER" id="PTHR30249">
    <property type="entry name" value="PUTATIVE SEROTONIN TRANSPORTER"/>
    <property type="match status" value="1"/>
</dbReference>
<evidence type="ECO:0000256" key="3">
    <source>
        <dbReference type="ARBA" id="ARBA00022989"/>
    </source>
</evidence>
<evidence type="ECO:0000313" key="8">
    <source>
        <dbReference type="Proteomes" id="UP000217276"/>
    </source>
</evidence>
<evidence type="ECO:0000313" key="9">
    <source>
        <dbReference type="Proteomes" id="UP000243985"/>
    </source>
</evidence>
<keyword evidence="7" id="KW-0378">Hydrolase</keyword>
<sequence length="231" mass="25123">MKSLAENQVLLLSITFILYYGVLLLQKKYNSVFLNPVLITVLVLISYLIIFDISPEKYEEAGQYIDFWLKPSIVALGVPLYLQISKIKKQLIPLVVSQFAGSLVGVITVCLVAKWLGLSNDIAISLAPKSVTTPIALEVTRMLGGISPITVMAVMTTGFLGNIFGITFLNWFRIKSPMAKGISLGTASHALGIMAAFNLSEKYAVYASLGMIFNGIFTAILAPTAVHLLFS</sequence>
<evidence type="ECO:0000256" key="4">
    <source>
        <dbReference type="ARBA" id="ARBA00023136"/>
    </source>
</evidence>
<comment type="subcellular location">
    <subcellularLocation>
        <location evidence="1">Membrane</location>
        <topology evidence="1">Multi-pass membrane protein</topology>
    </subcellularLocation>
</comment>
<evidence type="ECO:0000313" key="6">
    <source>
        <dbReference type="EMBL" id="ATA82828.1"/>
    </source>
</evidence>
<dbReference type="Proteomes" id="UP000243985">
    <property type="component" value="Unassembled WGS sequence"/>
</dbReference>
<evidence type="ECO:0000256" key="2">
    <source>
        <dbReference type="ARBA" id="ARBA00022692"/>
    </source>
</evidence>
<feature type="transmembrane region" description="Helical" evidence="5">
    <location>
        <begin position="94"/>
        <end position="116"/>
    </location>
</feature>
<feature type="transmembrane region" description="Helical" evidence="5">
    <location>
        <begin position="149"/>
        <end position="169"/>
    </location>
</feature>
<dbReference type="InterPro" id="IPR007300">
    <property type="entry name" value="CidB/LrgB"/>
</dbReference>
<feature type="transmembrane region" description="Helical" evidence="5">
    <location>
        <begin position="32"/>
        <end position="51"/>
    </location>
</feature>
<keyword evidence="3 5" id="KW-1133">Transmembrane helix</keyword>
<name>A0A250FFK1_9FLAO</name>
<dbReference type="EMBL" id="CP022384">
    <property type="protein sequence ID" value="ATA82828.1"/>
    <property type="molecule type" value="Genomic_DNA"/>
</dbReference>
<dbReference type="PANTHER" id="PTHR30249:SF0">
    <property type="entry name" value="PLASTIDAL GLYCOLATE_GLYCERATE TRANSLOCATOR 1, CHLOROPLASTIC"/>
    <property type="match status" value="1"/>
</dbReference>
<reference evidence="8" key="2">
    <citation type="submission" date="2017-06" db="EMBL/GenBank/DDBJ databases">
        <title>Capnocytophaga spp. assemblies.</title>
        <authorList>
            <person name="Gulvik C.A."/>
        </authorList>
    </citation>
    <scope>NUCLEOTIDE SEQUENCE [LARGE SCALE GENOMIC DNA]</scope>
    <source>
        <strain evidence="8">H6253</strain>
    </source>
</reference>
<dbReference type="GO" id="GO:0016020">
    <property type="term" value="C:membrane"/>
    <property type="evidence" value="ECO:0007669"/>
    <property type="project" value="UniProtKB-SubCell"/>
</dbReference>
<reference evidence="6" key="1">
    <citation type="journal article" date="2017" name="Genome Announc.">
        <title>Twelve Complete Reference Genomes of Clinical Isolates in the Capnocytophaga Genus.</title>
        <authorList>
            <person name="Villarma A."/>
            <person name="Gulvik C.A."/>
            <person name="Rowe L.A."/>
            <person name="Sheth M."/>
            <person name="Juieng P."/>
            <person name="Nicholson A.C."/>
            <person name="Loparev V.N."/>
            <person name="McQuiston J.R."/>
        </authorList>
    </citation>
    <scope>NUCLEOTIDE SEQUENCE</scope>
    <source>
        <strain evidence="6">H6253</strain>
    </source>
</reference>
<dbReference type="Proteomes" id="UP000217276">
    <property type="component" value="Chromosome"/>
</dbReference>
<dbReference type="Pfam" id="PF04172">
    <property type="entry name" value="LrgB"/>
    <property type="match status" value="1"/>
</dbReference>
<protein>
    <submittedName>
        <fullName evidence="6">LrgB family protein</fullName>
    </submittedName>
    <submittedName>
        <fullName evidence="7">Putative murein hydrolase (TIGR00659 family)</fullName>
    </submittedName>
</protein>
<dbReference type="EMBL" id="QBKG01000017">
    <property type="protein sequence ID" value="PTX02605.1"/>
    <property type="molecule type" value="Genomic_DNA"/>
</dbReference>
<dbReference type="GO" id="GO:0016787">
    <property type="term" value="F:hydrolase activity"/>
    <property type="evidence" value="ECO:0007669"/>
    <property type="project" value="UniProtKB-KW"/>
</dbReference>
<accession>A0A250FFK1</accession>
<keyword evidence="2 5" id="KW-0812">Transmembrane</keyword>
<dbReference type="AlphaFoldDB" id="A0A250FFK1"/>